<dbReference type="InterPro" id="IPR029068">
    <property type="entry name" value="Glyas_Bleomycin-R_OHBP_Dase"/>
</dbReference>
<dbReference type="InterPro" id="IPR025870">
    <property type="entry name" value="Glyoxalase-like_dom"/>
</dbReference>
<name>A0A6G1K165_9PLEO</name>
<evidence type="ECO:0000259" key="1">
    <source>
        <dbReference type="Pfam" id="PF13468"/>
    </source>
</evidence>
<keyword evidence="3" id="KW-1185">Reference proteome</keyword>
<evidence type="ECO:0000313" key="3">
    <source>
        <dbReference type="Proteomes" id="UP000799428"/>
    </source>
</evidence>
<dbReference type="Pfam" id="PF13468">
    <property type="entry name" value="Glyoxalase_3"/>
    <property type="match status" value="1"/>
</dbReference>
<dbReference type="AlphaFoldDB" id="A0A6G1K165"/>
<gene>
    <name evidence="2" type="ORF">K504DRAFT_438358</name>
</gene>
<dbReference type="Gene3D" id="3.10.180.10">
    <property type="entry name" value="2,3-Dihydroxybiphenyl 1,2-Dioxygenase, domain 1"/>
    <property type="match status" value="1"/>
</dbReference>
<protein>
    <recommendedName>
        <fullName evidence="1">Glyoxalase-like domain-containing protein</fullName>
    </recommendedName>
</protein>
<dbReference type="EMBL" id="MU005776">
    <property type="protein sequence ID" value="KAF2706252.1"/>
    <property type="molecule type" value="Genomic_DNA"/>
</dbReference>
<feature type="domain" description="Glyoxalase-like" evidence="1">
    <location>
        <begin position="8"/>
        <end position="193"/>
    </location>
</feature>
<reference evidence="2" key="1">
    <citation type="journal article" date="2020" name="Stud. Mycol.">
        <title>101 Dothideomycetes genomes: a test case for predicting lifestyles and emergence of pathogens.</title>
        <authorList>
            <person name="Haridas S."/>
            <person name="Albert R."/>
            <person name="Binder M."/>
            <person name="Bloem J."/>
            <person name="Labutti K."/>
            <person name="Salamov A."/>
            <person name="Andreopoulos B."/>
            <person name="Baker S."/>
            <person name="Barry K."/>
            <person name="Bills G."/>
            <person name="Bluhm B."/>
            <person name="Cannon C."/>
            <person name="Castanera R."/>
            <person name="Culley D."/>
            <person name="Daum C."/>
            <person name="Ezra D."/>
            <person name="Gonzalez J."/>
            <person name="Henrissat B."/>
            <person name="Kuo A."/>
            <person name="Liang C."/>
            <person name="Lipzen A."/>
            <person name="Lutzoni F."/>
            <person name="Magnuson J."/>
            <person name="Mondo S."/>
            <person name="Nolan M."/>
            <person name="Ohm R."/>
            <person name="Pangilinan J."/>
            <person name="Park H.-J."/>
            <person name="Ramirez L."/>
            <person name="Alfaro M."/>
            <person name="Sun H."/>
            <person name="Tritt A."/>
            <person name="Yoshinaga Y."/>
            <person name="Zwiers L.-H."/>
            <person name="Turgeon B."/>
            <person name="Goodwin S."/>
            <person name="Spatafora J."/>
            <person name="Crous P."/>
            <person name="Grigoriev I."/>
        </authorList>
    </citation>
    <scope>NUCLEOTIDE SEQUENCE</scope>
    <source>
        <strain evidence="2">CBS 279.74</strain>
    </source>
</reference>
<accession>A0A6G1K165</accession>
<proteinExistence type="predicted"/>
<dbReference type="PANTHER" id="PTHR40265">
    <property type="entry name" value="BLL2707 PROTEIN"/>
    <property type="match status" value="1"/>
</dbReference>
<dbReference type="PANTHER" id="PTHR40265:SF1">
    <property type="entry name" value="GLYOXALASE-LIKE DOMAIN-CONTAINING PROTEIN"/>
    <property type="match status" value="1"/>
</dbReference>
<organism evidence="2 3">
    <name type="scientific">Pleomassaria siparia CBS 279.74</name>
    <dbReference type="NCBI Taxonomy" id="1314801"/>
    <lineage>
        <taxon>Eukaryota</taxon>
        <taxon>Fungi</taxon>
        <taxon>Dikarya</taxon>
        <taxon>Ascomycota</taxon>
        <taxon>Pezizomycotina</taxon>
        <taxon>Dothideomycetes</taxon>
        <taxon>Pleosporomycetidae</taxon>
        <taxon>Pleosporales</taxon>
        <taxon>Pleomassariaceae</taxon>
        <taxon>Pleomassaria</taxon>
    </lineage>
</organism>
<dbReference type="Proteomes" id="UP000799428">
    <property type="component" value="Unassembled WGS sequence"/>
</dbReference>
<dbReference type="OrthoDB" id="408973at2759"/>
<sequence length="296" mass="32177">MAAPLPSLDHLILFLPLSSDSTPQIPTSISTAFTLTPGGKHADNLTANTLILLADGCYIELISFLTPDISNHWWGPDFNRRGWADWCLTTQESALENYEGRLKGKEGGGSHVRPRAGGRLRPDGVQVKWSVTFPEGENGGQDKRGRIPFFCHDDPITARHLRVPISEEKTKHDSGALGVYSITVLVKDQETFVATRSVYATILGQEVGEKSVDEAVFQAGRVKDVNGWLGLEGQGALVKLRIVAGEEVEKVKEKGYWFGDVTLGAKAGGGRNAGDRRRVDHGDGEGDVGGVWIEYV</sequence>
<evidence type="ECO:0000313" key="2">
    <source>
        <dbReference type="EMBL" id="KAF2706252.1"/>
    </source>
</evidence>